<evidence type="ECO:0000313" key="12">
    <source>
        <dbReference type="WBParaSite" id="SBAD_0000735501-mRNA-1"/>
    </source>
</evidence>
<evidence type="ECO:0000256" key="7">
    <source>
        <dbReference type="ARBA" id="ARBA00023065"/>
    </source>
</evidence>
<keyword evidence="8 9" id="KW-0472">Membrane</keyword>
<gene>
    <name evidence="10" type="ORF">SBAD_LOCUS7090</name>
</gene>
<keyword evidence="11" id="KW-1185">Reference proteome</keyword>
<dbReference type="GO" id="GO:0033179">
    <property type="term" value="C:proton-transporting V-type ATPase, V0 domain"/>
    <property type="evidence" value="ECO:0007669"/>
    <property type="project" value="InterPro"/>
</dbReference>
<dbReference type="AlphaFoldDB" id="A0A183ITZ2"/>
<feature type="transmembrane region" description="Helical" evidence="9">
    <location>
        <begin position="37"/>
        <end position="56"/>
    </location>
</feature>
<proteinExistence type="inferred from homology"/>
<evidence type="ECO:0000256" key="5">
    <source>
        <dbReference type="ARBA" id="ARBA00022781"/>
    </source>
</evidence>
<keyword evidence="4 9" id="KW-0812">Transmembrane</keyword>
<evidence type="ECO:0000256" key="1">
    <source>
        <dbReference type="ARBA" id="ARBA00004127"/>
    </source>
</evidence>
<dbReference type="PANTHER" id="PTHR12263:SF0">
    <property type="entry name" value="V-TYPE PROTON ATPASE SUBUNIT"/>
    <property type="match status" value="1"/>
</dbReference>
<feature type="transmembrane region" description="Helical" evidence="9">
    <location>
        <begin position="6"/>
        <end position="25"/>
    </location>
</feature>
<keyword evidence="3" id="KW-0813">Transport</keyword>
<comment type="subcellular location">
    <subcellularLocation>
        <location evidence="1">Endomembrane system</location>
        <topology evidence="1">Multi-pass membrane protein</topology>
    </subcellularLocation>
</comment>
<evidence type="ECO:0000256" key="6">
    <source>
        <dbReference type="ARBA" id="ARBA00022989"/>
    </source>
</evidence>
<dbReference type="Pfam" id="PF05493">
    <property type="entry name" value="ATP_synt_H"/>
    <property type="match status" value="1"/>
</dbReference>
<sequence>MNVNSVCIAIMTAFWGVVGIGLPWLVPRSPNRGTIQIMLSTTAMCCYLFWMMAFLHQMNPLFGPVLKIDTLRYMSAGDTWRTL</sequence>
<comment type="similarity">
    <text evidence="2">Belongs to the V-ATPase e1/e2 subunit family.</text>
</comment>
<dbReference type="Proteomes" id="UP000270296">
    <property type="component" value="Unassembled WGS sequence"/>
</dbReference>
<evidence type="ECO:0000256" key="2">
    <source>
        <dbReference type="ARBA" id="ARBA00008328"/>
    </source>
</evidence>
<evidence type="ECO:0000313" key="11">
    <source>
        <dbReference type="Proteomes" id="UP000270296"/>
    </source>
</evidence>
<keyword evidence="7" id="KW-0406">Ion transport</keyword>
<keyword evidence="5" id="KW-0375">Hydrogen ion transport</keyword>
<organism evidence="12">
    <name type="scientific">Soboliphyme baturini</name>
    <dbReference type="NCBI Taxonomy" id="241478"/>
    <lineage>
        <taxon>Eukaryota</taxon>
        <taxon>Metazoa</taxon>
        <taxon>Ecdysozoa</taxon>
        <taxon>Nematoda</taxon>
        <taxon>Enoplea</taxon>
        <taxon>Dorylaimia</taxon>
        <taxon>Dioctophymatida</taxon>
        <taxon>Dioctophymatoidea</taxon>
        <taxon>Soboliphymatidae</taxon>
        <taxon>Soboliphyme</taxon>
    </lineage>
</organism>
<dbReference type="EMBL" id="UZAM01010312">
    <property type="protein sequence ID" value="VDP11846.1"/>
    <property type="molecule type" value="Genomic_DNA"/>
</dbReference>
<name>A0A183ITZ2_9BILA</name>
<dbReference type="OrthoDB" id="1508846at2759"/>
<protein>
    <submittedName>
        <fullName evidence="12">V-type proton ATPase subunit</fullName>
    </submittedName>
</protein>
<dbReference type="WBParaSite" id="SBAD_0000735501-mRNA-1">
    <property type="protein sequence ID" value="SBAD_0000735501-mRNA-1"/>
    <property type="gene ID" value="SBAD_0000735501"/>
</dbReference>
<evidence type="ECO:0000313" key="10">
    <source>
        <dbReference type="EMBL" id="VDP11846.1"/>
    </source>
</evidence>
<dbReference type="GO" id="GO:0046961">
    <property type="term" value="F:proton-transporting ATPase activity, rotational mechanism"/>
    <property type="evidence" value="ECO:0007669"/>
    <property type="project" value="InterPro"/>
</dbReference>
<evidence type="ECO:0000256" key="9">
    <source>
        <dbReference type="SAM" id="Phobius"/>
    </source>
</evidence>
<accession>A0A183ITZ2</accession>
<dbReference type="GO" id="GO:0012505">
    <property type="term" value="C:endomembrane system"/>
    <property type="evidence" value="ECO:0007669"/>
    <property type="project" value="UniProtKB-SubCell"/>
</dbReference>
<evidence type="ECO:0000256" key="4">
    <source>
        <dbReference type="ARBA" id="ARBA00022692"/>
    </source>
</evidence>
<reference evidence="10 11" key="2">
    <citation type="submission" date="2018-11" db="EMBL/GenBank/DDBJ databases">
        <authorList>
            <consortium name="Pathogen Informatics"/>
        </authorList>
    </citation>
    <scope>NUCLEOTIDE SEQUENCE [LARGE SCALE GENOMIC DNA]</scope>
</reference>
<evidence type="ECO:0000256" key="8">
    <source>
        <dbReference type="ARBA" id="ARBA00023136"/>
    </source>
</evidence>
<dbReference type="PANTHER" id="PTHR12263">
    <property type="entry name" value="VACUOLAR ATP SYNTHASE SUBUNIT H"/>
    <property type="match status" value="1"/>
</dbReference>
<dbReference type="InterPro" id="IPR008389">
    <property type="entry name" value="ATPase_V0-cplx_e1/e2_su"/>
</dbReference>
<reference evidence="12" key="1">
    <citation type="submission" date="2016-06" db="UniProtKB">
        <authorList>
            <consortium name="WormBaseParasite"/>
        </authorList>
    </citation>
    <scope>IDENTIFICATION</scope>
</reference>
<keyword evidence="6 9" id="KW-1133">Transmembrane helix</keyword>
<evidence type="ECO:0000256" key="3">
    <source>
        <dbReference type="ARBA" id="ARBA00022448"/>
    </source>
</evidence>